<dbReference type="Proteomes" id="UP000249789">
    <property type="component" value="Unassembled WGS sequence"/>
</dbReference>
<reference evidence="2 3" key="1">
    <citation type="submission" date="2018-02" db="EMBL/GenBank/DDBJ databases">
        <title>The genomes of Aspergillus section Nigri reveals drivers in fungal speciation.</title>
        <authorList>
            <consortium name="DOE Joint Genome Institute"/>
            <person name="Vesth T.C."/>
            <person name="Nybo J."/>
            <person name="Theobald S."/>
            <person name="Brandl J."/>
            <person name="Frisvad J.C."/>
            <person name="Nielsen K.F."/>
            <person name="Lyhne E.K."/>
            <person name="Kogle M.E."/>
            <person name="Kuo A."/>
            <person name="Riley R."/>
            <person name="Clum A."/>
            <person name="Nolan M."/>
            <person name="Lipzen A."/>
            <person name="Salamov A."/>
            <person name="Henrissat B."/>
            <person name="Wiebenga A."/>
            <person name="De vries R.P."/>
            <person name="Grigoriev I.V."/>
            <person name="Mortensen U.H."/>
            <person name="Andersen M.R."/>
            <person name="Baker S.E."/>
        </authorList>
    </citation>
    <scope>NUCLEOTIDE SEQUENCE [LARGE SCALE GENOMIC DNA]</scope>
    <source>
        <strain evidence="2 3">CBS 313.89</strain>
    </source>
</reference>
<name>A0A8G1RTR3_9EURO</name>
<evidence type="ECO:0000256" key="1">
    <source>
        <dbReference type="SAM" id="MobiDB-lite"/>
    </source>
</evidence>
<evidence type="ECO:0000313" key="2">
    <source>
        <dbReference type="EMBL" id="RAK78582.1"/>
    </source>
</evidence>
<gene>
    <name evidence="2" type="ORF">BO72DRAFT_64710</name>
</gene>
<organism evidence="2 3">
    <name type="scientific">Aspergillus fijiensis CBS 313.89</name>
    <dbReference type="NCBI Taxonomy" id="1448319"/>
    <lineage>
        <taxon>Eukaryota</taxon>
        <taxon>Fungi</taxon>
        <taxon>Dikarya</taxon>
        <taxon>Ascomycota</taxon>
        <taxon>Pezizomycotina</taxon>
        <taxon>Eurotiomycetes</taxon>
        <taxon>Eurotiomycetidae</taxon>
        <taxon>Eurotiales</taxon>
        <taxon>Aspergillaceae</taxon>
        <taxon>Aspergillus</taxon>
    </lineage>
</organism>
<evidence type="ECO:0000313" key="3">
    <source>
        <dbReference type="Proteomes" id="UP000249789"/>
    </source>
</evidence>
<dbReference type="RefSeq" id="XP_040802592.1">
    <property type="nucleotide sequence ID" value="XM_040950585.1"/>
</dbReference>
<dbReference type="GeneID" id="63867920"/>
<protein>
    <submittedName>
        <fullName evidence="2">Uncharacterized protein</fullName>
    </submittedName>
</protein>
<keyword evidence="3" id="KW-1185">Reference proteome</keyword>
<proteinExistence type="predicted"/>
<dbReference type="AlphaFoldDB" id="A0A8G1RTR3"/>
<dbReference type="PROSITE" id="PS51257">
    <property type="entry name" value="PROKAR_LIPOPROTEIN"/>
    <property type="match status" value="1"/>
</dbReference>
<accession>A0A8G1RTR3</accession>
<feature type="region of interest" description="Disordered" evidence="1">
    <location>
        <begin position="44"/>
        <end position="63"/>
    </location>
</feature>
<sequence>MSSLARYSFSSRICRPFPATQAPVWSASCRVPILRTRCWVCGSTSSHTTTSRTRGRPRTLDTPPSLKISAVLSETQDRSSFSASPGPSCARPTNAFKEAFPQTRMTAITAVRMPRGETAKMKLSRMLIDSERYCLLNRSPKREINGAWIETGLLLGRP</sequence>
<dbReference type="VEuPathDB" id="FungiDB:BO72DRAFT_64710"/>
<dbReference type="EMBL" id="KZ824636">
    <property type="protein sequence ID" value="RAK78582.1"/>
    <property type="molecule type" value="Genomic_DNA"/>
</dbReference>